<dbReference type="SMART" id="SM01277">
    <property type="entry name" value="MAGUK_N_PEST"/>
    <property type="match status" value="1"/>
</dbReference>
<dbReference type="PROSITE" id="PS50106">
    <property type="entry name" value="PDZ"/>
    <property type="match status" value="3"/>
</dbReference>
<evidence type="ECO:0000256" key="1">
    <source>
        <dbReference type="ARBA" id="ARBA00004202"/>
    </source>
</evidence>
<dbReference type="GO" id="GO:0098609">
    <property type="term" value="P:cell-cell adhesion"/>
    <property type="evidence" value="ECO:0007669"/>
    <property type="project" value="TreeGrafter"/>
</dbReference>
<dbReference type="Ensembl" id="ENSPMET00000020463.1">
    <property type="protein sequence ID" value="ENSPMEP00000012912.1"/>
    <property type="gene ID" value="ENSPMEG00000015235.1"/>
</dbReference>
<dbReference type="FunFam" id="2.30.30.40:FF:000008">
    <property type="entry name" value="Disks large homolog 1 isoform 2"/>
    <property type="match status" value="1"/>
</dbReference>
<dbReference type="InterPro" id="IPR050614">
    <property type="entry name" value="Synaptic_Scaffolding_LAP-MAGUK"/>
</dbReference>
<dbReference type="Pfam" id="PF00625">
    <property type="entry name" value="Guanylate_kin"/>
    <property type="match status" value="1"/>
</dbReference>
<evidence type="ECO:0000259" key="19">
    <source>
        <dbReference type="PROSITE" id="PS50052"/>
    </source>
</evidence>
<dbReference type="SUPFAM" id="SSF50044">
    <property type="entry name" value="SH3-domain"/>
    <property type="match status" value="1"/>
</dbReference>
<dbReference type="PROSITE" id="PS50052">
    <property type="entry name" value="GUANYLATE_KINASE_2"/>
    <property type="match status" value="1"/>
</dbReference>
<dbReference type="InterPro" id="IPR015143">
    <property type="entry name" value="L27_1"/>
</dbReference>
<feature type="domain" description="PDZ" evidence="20">
    <location>
        <begin position="222"/>
        <end position="309"/>
    </location>
</feature>
<feature type="domain" description="SH3" evidence="18">
    <location>
        <begin position="582"/>
        <end position="652"/>
    </location>
</feature>
<dbReference type="CDD" id="cd06723">
    <property type="entry name" value="PDZ1_Dlg1-2-4-like"/>
    <property type="match status" value="1"/>
</dbReference>
<dbReference type="CDD" id="cd11861">
    <property type="entry name" value="SH3_DLG-like"/>
    <property type="match status" value="1"/>
</dbReference>
<dbReference type="GO" id="GO:0035255">
    <property type="term" value="F:ionotropic glutamate receptor binding"/>
    <property type="evidence" value="ECO:0007669"/>
    <property type="project" value="TreeGrafter"/>
</dbReference>
<dbReference type="FunFam" id="2.30.42.10:FF:000001">
    <property type="entry name" value="Disks large homolog 1 isoform 2"/>
    <property type="match status" value="1"/>
</dbReference>
<dbReference type="Pfam" id="PF00018">
    <property type="entry name" value="SH3_1"/>
    <property type="match status" value="1"/>
</dbReference>
<evidence type="ECO:0000256" key="14">
    <source>
        <dbReference type="ARBA" id="ARBA00044189"/>
    </source>
</evidence>
<dbReference type="SMART" id="SM00326">
    <property type="entry name" value="SH3"/>
    <property type="match status" value="1"/>
</dbReference>
<dbReference type="InterPro" id="IPR036892">
    <property type="entry name" value="L27_dom_sf"/>
</dbReference>
<dbReference type="InterPro" id="IPR036028">
    <property type="entry name" value="SH3-like_dom_sf"/>
</dbReference>
<dbReference type="InterPro" id="IPR001478">
    <property type="entry name" value="PDZ"/>
</dbReference>
<dbReference type="GO" id="GO:0019901">
    <property type="term" value="F:protein kinase binding"/>
    <property type="evidence" value="ECO:0007669"/>
    <property type="project" value="TreeGrafter"/>
</dbReference>
<dbReference type="FunFam" id="2.30.42.10:FF:000002">
    <property type="entry name" value="Disks large homolog 4 isoform 2"/>
    <property type="match status" value="1"/>
</dbReference>
<evidence type="ECO:0000256" key="10">
    <source>
        <dbReference type="ARBA" id="ARBA00022737"/>
    </source>
</evidence>
<dbReference type="CDD" id="cd00071">
    <property type="entry name" value="GMPK"/>
    <property type="match status" value="1"/>
</dbReference>
<dbReference type="InterPro" id="IPR019583">
    <property type="entry name" value="DLG1-4_PDZ_assoc"/>
</dbReference>
<dbReference type="PANTHER" id="PTHR23119:SF5">
    <property type="entry name" value="DISKS LARGE HOMOLOG 1"/>
    <property type="match status" value="1"/>
</dbReference>
<keyword evidence="8" id="KW-1003">Cell membrane</keyword>
<dbReference type="Pfam" id="PF10608">
    <property type="entry name" value="MAGUK_N_PEST"/>
    <property type="match status" value="1"/>
</dbReference>
<evidence type="ECO:0000256" key="13">
    <source>
        <dbReference type="ARBA" id="ARBA00023136"/>
    </source>
</evidence>
<dbReference type="GO" id="GO:0043005">
    <property type="term" value="C:neuron projection"/>
    <property type="evidence" value="ECO:0007669"/>
    <property type="project" value="InterPro"/>
</dbReference>
<sequence>MPVRKKDAQRALLLLEEYRNKLNHTEDRQLRLSIQRVIDIFQSNLFQALIDIQEFYEVTLLDSQRWAESSRGAEPGVPLHLWDLSSLQSPTGTSETLPSLSTSIEKYRHHDEDSSPQDQSSPPLTEEGAGPELVQVAEKNLNQIENVHGYVTHAHISPMKQAEAAPPCSPIIPVIPIAPIPAETSAIPAASQANPPPMVVNTDSLDTPPYVNGTEAEYEYEEITLERGNSGLGFSIAGGTDNPHIGEDPSIFITKVIPGGAAAQDGRLRVNDVILRVNEVDVRDVTHSRAVEALKEAGSLVRLYIRRRKPLSEKVMEIKLVKGPKGLGFSIAGGVGNQHIPGDNSIYVTKIIEGGAAQKDGRLQIGDKLLAVNSVCLEEVTHEHAVTALKNTPDVVYLKVAKPNSVFMNDSFAPPDLTNSYTQHMENHISPPNFLGQTLPPPASSGRYSPTPKGILGEDDVTREPRKVVLHRGATGLGFNIVGGEDGEGIFISFILAGGPADLSGELRKGDRLVSVNGVDLRNATHEQAAAALKNAGQTVTIIAHYRPEEYSRFEAKIHDLREQMMNSSISSGSGSLRTSQKRSLYVRALFEYDKTRDSGLPSQGLNFKFGDILHVVNASDDEWWQARHLTPQGEQEEVGVIPSKRRVEKKERARLKTVKFNAKSRDRGDNNDDPTNKSHKHVTSNASDSESSYRGQDEYVLSYEPVVQQEVNYTRPVIILGPMKDRINDDLISEFPDKFGSCVPHTTRPKRDYEVDGRDYHFVASREQMEKDIQEHRFIEAGQYNNHLYGTSVQSVRQVAEKGKHCILDVSGNAIKRLQLALLHPIAIFIKPKSVENIMEMNKRLTDEQGRKTFDRAAKLEQEFTEHFTAVVQGDTLEEIYDQVKQIIEDQSGPFIWVLSKEKL</sequence>
<keyword evidence="11" id="KW-0256">Endoplasmic reticulum</keyword>
<dbReference type="AlphaFoldDB" id="A0A3B3XCY0"/>
<dbReference type="FunFam" id="1.10.287.470:FF:000001">
    <property type="entry name" value="Disks large 1 isoform X3"/>
    <property type="match status" value="1"/>
</dbReference>
<evidence type="ECO:0000256" key="12">
    <source>
        <dbReference type="ARBA" id="ARBA00022949"/>
    </source>
</evidence>
<dbReference type="GO" id="GO:0098839">
    <property type="term" value="C:postsynaptic density membrane"/>
    <property type="evidence" value="ECO:0007669"/>
    <property type="project" value="TreeGrafter"/>
</dbReference>
<evidence type="ECO:0000256" key="2">
    <source>
        <dbReference type="ARBA" id="ARBA00004221"/>
    </source>
</evidence>
<feature type="domain" description="PDZ" evidence="20">
    <location>
        <begin position="317"/>
        <end position="404"/>
    </location>
</feature>
<keyword evidence="12" id="KW-0965">Cell junction</keyword>
<keyword evidence="23" id="KW-1185">Reference proteome</keyword>
<dbReference type="InterPro" id="IPR019590">
    <property type="entry name" value="DLG1_PEST_dom"/>
</dbReference>
<evidence type="ECO:0000256" key="3">
    <source>
        <dbReference type="ARBA" id="ARBA00004282"/>
    </source>
</evidence>
<dbReference type="FunFam" id="2.30.30.40:FF:000058">
    <property type="entry name" value="Disks large homolog 1 isoform X1"/>
    <property type="match status" value="1"/>
</dbReference>
<evidence type="ECO:0000256" key="4">
    <source>
        <dbReference type="ARBA" id="ARBA00004496"/>
    </source>
</evidence>
<dbReference type="Pfam" id="PF10600">
    <property type="entry name" value="PDZ_assoc"/>
    <property type="match status" value="1"/>
</dbReference>
<dbReference type="GO" id="GO:0031594">
    <property type="term" value="C:neuromuscular junction"/>
    <property type="evidence" value="ECO:0007669"/>
    <property type="project" value="InterPro"/>
</dbReference>
<dbReference type="Proteomes" id="UP000261480">
    <property type="component" value="Unplaced"/>
</dbReference>
<dbReference type="InterPro" id="IPR027417">
    <property type="entry name" value="P-loop_NTPase"/>
</dbReference>
<feature type="compositionally biased region" description="Polar residues" evidence="17">
    <location>
        <begin position="684"/>
        <end position="695"/>
    </location>
</feature>
<dbReference type="SMART" id="SM00569">
    <property type="entry name" value="L27"/>
    <property type="match status" value="1"/>
</dbReference>
<feature type="compositionally biased region" description="Basic residues" evidence="17">
    <location>
        <begin position="644"/>
        <end position="658"/>
    </location>
</feature>
<evidence type="ECO:0000256" key="5">
    <source>
        <dbReference type="ARBA" id="ARBA00004586"/>
    </source>
</evidence>
<comment type="subcellular location">
    <subcellularLocation>
        <location evidence="2">Apical cell membrane</location>
    </subcellularLocation>
    <subcellularLocation>
        <location evidence="3">Cell junction</location>
    </subcellularLocation>
    <subcellularLocation>
        <location evidence="1">Cell membrane</location>
        <topology evidence="1">Peripheral membrane protein</topology>
    </subcellularLocation>
    <subcellularLocation>
        <location evidence="4">Cytoplasm</location>
    </subcellularLocation>
    <subcellularLocation>
        <location evidence="5">Endoplasmic reticulum membrane</location>
    </subcellularLocation>
</comment>
<dbReference type="Gene3D" id="3.40.50.300">
    <property type="entry name" value="P-loop containing nucleotide triphosphate hydrolases"/>
    <property type="match status" value="1"/>
</dbReference>
<feature type="domain" description="PDZ" evidence="20">
    <location>
        <begin position="467"/>
        <end position="548"/>
    </location>
</feature>
<feature type="region of interest" description="Disordered" evidence="17">
    <location>
        <begin position="635"/>
        <end position="696"/>
    </location>
</feature>
<dbReference type="GO" id="GO:0043113">
    <property type="term" value="P:receptor clustering"/>
    <property type="evidence" value="ECO:0007669"/>
    <property type="project" value="TreeGrafter"/>
</dbReference>
<evidence type="ECO:0000256" key="16">
    <source>
        <dbReference type="SAM" id="Coils"/>
    </source>
</evidence>
<evidence type="ECO:0000259" key="18">
    <source>
        <dbReference type="PROSITE" id="PS50002"/>
    </source>
</evidence>
<dbReference type="InterPro" id="IPR008144">
    <property type="entry name" value="Guanylate_kin-like_dom"/>
</dbReference>
<reference evidence="22" key="1">
    <citation type="submission" date="2025-08" db="UniProtKB">
        <authorList>
            <consortium name="Ensembl"/>
        </authorList>
    </citation>
    <scope>IDENTIFICATION</scope>
</reference>
<evidence type="ECO:0000259" key="20">
    <source>
        <dbReference type="PROSITE" id="PS50106"/>
    </source>
</evidence>
<dbReference type="PANTHER" id="PTHR23119">
    <property type="entry name" value="DISCS LARGE"/>
    <property type="match status" value="1"/>
</dbReference>
<dbReference type="PROSITE" id="PS51022">
    <property type="entry name" value="L27"/>
    <property type="match status" value="1"/>
</dbReference>
<comment type="similarity">
    <text evidence="6">Belongs to the MAGUK family.</text>
</comment>
<dbReference type="Pfam" id="PF09058">
    <property type="entry name" value="L27_1"/>
    <property type="match status" value="1"/>
</dbReference>
<evidence type="ECO:0000256" key="9">
    <source>
        <dbReference type="ARBA" id="ARBA00022490"/>
    </source>
</evidence>
<proteinExistence type="inferred from homology"/>
<keyword evidence="7 15" id="KW-0728">SH3 domain</keyword>
<feature type="domain" description="Guanylate kinase-like" evidence="19">
    <location>
        <begin position="715"/>
        <end position="890"/>
    </location>
</feature>
<dbReference type="GO" id="GO:0070161">
    <property type="term" value="C:anchoring junction"/>
    <property type="evidence" value="ECO:0007669"/>
    <property type="project" value="UniProtKB-SubCell"/>
</dbReference>
<feature type="domain" description="L27" evidence="21">
    <location>
        <begin position="4"/>
        <end position="64"/>
    </location>
</feature>
<dbReference type="PROSITE" id="PS00856">
    <property type="entry name" value="GUANYLATE_KINASE_1"/>
    <property type="match status" value="1"/>
</dbReference>
<evidence type="ECO:0000256" key="11">
    <source>
        <dbReference type="ARBA" id="ARBA00022824"/>
    </source>
</evidence>
<dbReference type="GO" id="GO:0005789">
    <property type="term" value="C:endoplasmic reticulum membrane"/>
    <property type="evidence" value="ECO:0007669"/>
    <property type="project" value="UniProtKB-SubCell"/>
</dbReference>
<evidence type="ECO:0000256" key="7">
    <source>
        <dbReference type="ARBA" id="ARBA00022443"/>
    </source>
</evidence>
<dbReference type="STRING" id="48701.ENSPMEP00000012912"/>
<dbReference type="FunFam" id="2.30.42.10:FF:000049">
    <property type="entry name" value="disks large homolog 1 isoform X1"/>
    <property type="match status" value="1"/>
</dbReference>
<evidence type="ECO:0000256" key="8">
    <source>
        <dbReference type="ARBA" id="ARBA00022475"/>
    </source>
</evidence>
<feature type="coiled-coil region" evidence="16">
    <location>
        <begin position="8"/>
        <end position="35"/>
    </location>
</feature>
<evidence type="ECO:0000256" key="17">
    <source>
        <dbReference type="SAM" id="MobiDB-lite"/>
    </source>
</evidence>
<dbReference type="Gene3D" id="3.30.63.10">
    <property type="entry name" value="Guanylate Kinase phosphate binding domain"/>
    <property type="match status" value="1"/>
</dbReference>
<evidence type="ECO:0000259" key="21">
    <source>
        <dbReference type="PROSITE" id="PS51022"/>
    </source>
</evidence>
<dbReference type="PROSITE" id="PS50002">
    <property type="entry name" value="SH3"/>
    <property type="match status" value="1"/>
</dbReference>
<dbReference type="InterPro" id="IPR004172">
    <property type="entry name" value="L27_dom"/>
</dbReference>
<dbReference type="GO" id="GO:0097120">
    <property type="term" value="P:receptor localization to synapse"/>
    <property type="evidence" value="ECO:0007669"/>
    <property type="project" value="TreeGrafter"/>
</dbReference>
<dbReference type="FunFam" id="3.30.63.10:FF:000001">
    <property type="entry name" value="Disks large homolog 1 isoform 2"/>
    <property type="match status" value="1"/>
</dbReference>
<dbReference type="GO" id="GO:0016324">
    <property type="term" value="C:apical plasma membrane"/>
    <property type="evidence" value="ECO:0007669"/>
    <property type="project" value="UniProtKB-SubCell"/>
</dbReference>
<reference evidence="22" key="2">
    <citation type="submission" date="2025-09" db="UniProtKB">
        <authorList>
            <consortium name="Ensembl"/>
        </authorList>
    </citation>
    <scope>IDENTIFICATION</scope>
</reference>
<dbReference type="CDD" id="cd06724">
    <property type="entry name" value="PDZ2_Dlg1-2-4-like"/>
    <property type="match status" value="1"/>
</dbReference>
<dbReference type="SUPFAM" id="SSF101288">
    <property type="entry name" value="L27 domain"/>
    <property type="match status" value="1"/>
</dbReference>
<dbReference type="SUPFAM" id="SSF52540">
    <property type="entry name" value="P-loop containing nucleoside triphosphate hydrolases"/>
    <property type="match status" value="1"/>
</dbReference>
<dbReference type="GO" id="GO:0045197">
    <property type="term" value="P:establishment or maintenance of epithelial cell apical/basal polarity"/>
    <property type="evidence" value="ECO:0007669"/>
    <property type="project" value="TreeGrafter"/>
</dbReference>
<dbReference type="InterPro" id="IPR016313">
    <property type="entry name" value="DLG1-like"/>
</dbReference>
<evidence type="ECO:0000313" key="23">
    <source>
        <dbReference type="Proteomes" id="UP000261480"/>
    </source>
</evidence>
<dbReference type="FunFam" id="3.40.50.300:FF:001402">
    <property type="entry name" value="Discs, large homolog 3 (Drosophila)"/>
    <property type="match status" value="1"/>
</dbReference>
<dbReference type="InterPro" id="IPR036034">
    <property type="entry name" value="PDZ_sf"/>
</dbReference>
<evidence type="ECO:0000256" key="6">
    <source>
        <dbReference type="ARBA" id="ARBA00007014"/>
    </source>
</evidence>
<dbReference type="CDD" id="cd06795">
    <property type="entry name" value="PDZ3_Dlg1-2-4-like"/>
    <property type="match status" value="1"/>
</dbReference>
<dbReference type="GO" id="GO:0099072">
    <property type="term" value="P:regulation of postsynaptic membrane neurotransmitter receptor levels"/>
    <property type="evidence" value="ECO:0007669"/>
    <property type="project" value="TreeGrafter"/>
</dbReference>
<dbReference type="InterPro" id="IPR020590">
    <property type="entry name" value="Guanylate_kinase_CS"/>
</dbReference>
<dbReference type="GO" id="GO:0016323">
    <property type="term" value="C:basolateral plasma membrane"/>
    <property type="evidence" value="ECO:0007669"/>
    <property type="project" value="TreeGrafter"/>
</dbReference>
<dbReference type="InterPro" id="IPR001452">
    <property type="entry name" value="SH3_domain"/>
</dbReference>
<keyword evidence="13" id="KW-0472">Membrane</keyword>
<dbReference type="Gene3D" id="1.10.287.470">
    <property type="entry name" value="Helix hairpin bin"/>
    <property type="match status" value="1"/>
</dbReference>
<organism evidence="22 23">
    <name type="scientific">Poecilia mexicana</name>
    <dbReference type="NCBI Taxonomy" id="48701"/>
    <lineage>
        <taxon>Eukaryota</taxon>
        <taxon>Metazoa</taxon>
        <taxon>Chordata</taxon>
        <taxon>Craniata</taxon>
        <taxon>Vertebrata</taxon>
        <taxon>Euteleostomi</taxon>
        <taxon>Actinopterygii</taxon>
        <taxon>Neopterygii</taxon>
        <taxon>Teleostei</taxon>
        <taxon>Neoteleostei</taxon>
        <taxon>Acanthomorphata</taxon>
        <taxon>Ovalentaria</taxon>
        <taxon>Atherinomorphae</taxon>
        <taxon>Cyprinodontiformes</taxon>
        <taxon>Poeciliidae</taxon>
        <taxon>Poeciliinae</taxon>
        <taxon>Poecilia</taxon>
    </lineage>
</organism>
<protein>
    <recommendedName>
        <fullName evidence="14">Disks large homolog 1</fullName>
    </recommendedName>
</protein>
<dbReference type="PIRSF" id="PIRSF001741">
    <property type="entry name" value="MAGUK_DLGH"/>
    <property type="match status" value="1"/>
</dbReference>
<feature type="compositionally biased region" description="Basic and acidic residues" evidence="17">
    <location>
        <begin position="664"/>
        <end position="677"/>
    </location>
</feature>
<dbReference type="SMART" id="SM00072">
    <property type="entry name" value="GuKc"/>
    <property type="match status" value="1"/>
</dbReference>
<dbReference type="GO" id="GO:0007268">
    <property type="term" value="P:chemical synaptic transmission"/>
    <property type="evidence" value="ECO:0007669"/>
    <property type="project" value="InterPro"/>
</dbReference>
<keyword evidence="10" id="KW-0677">Repeat</keyword>
<dbReference type="Gene3D" id="2.30.30.40">
    <property type="entry name" value="SH3 Domains"/>
    <property type="match status" value="2"/>
</dbReference>
<dbReference type="SMART" id="SM00228">
    <property type="entry name" value="PDZ"/>
    <property type="match status" value="3"/>
</dbReference>
<accession>A0A3B3XCY0</accession>
<evidence type="ECO:0000313" key="22">
    <source>
        <dbReference type="Ensembl" id="ENSPMEP00000012912.1"/>
    </source>
</evidence>
<feature type="region of interest" description="Disordered" evidence="17">
    <location>
        <begin position="107"/>
        <end position="128"/>
    </location>
</feature>
<name>A0A3B3XCY0_9TELE</name>
<dbReference type="InterPro" id="IPR008145">
    <property type="entry name" value="GK/Ca_channel_bsu"/>
</dbReference>
<dbReference type="Gene3D" id="2.30.42.10">
    <property type="match status" value="3"/>
</dbReference>
<keyword evidence="9" id="KW-0963">Cytoplasm</keyword>
<keyword evidence="16" id="KW-0175">Coiled coil</keyword>
<dbReference type="SUPFAM" id="SSF50156">
    <property type="entry name" value="PDZ domain-like"/>
    <property type="match status" value="3"/>
</dbReference>
<evidence type="ECO:0000256" key="15">
    <source>
        <dbReference type="PROSITE-ProRule" id="PRU00192"/>
    </source>
</evidence>
<dbReference type="Pfam" id="PF00595">
    <property type="entry name" value="PDZ"/>
    <property type="match status" value="3"/>
</dbReference>